<gene>
    <name evidence="7" type="ORF">IQ17_01424</name>
</gene>
<evidence type="ECO:0000256" key="4">
    <source>
        <dbReference type="PROSITE-ProRule" id="PRU00335"/>
    </source>
</evidence>
<dbReference type="AlphaFoldDB" id="A0A562LLW3"/>
<protein>
    <submittedName>
        <fullName evidence="7">TetR family transcriptional regulator</fullName>
    </submittedName>
</protein>
<keyword evidence="1" id="KW-0805">Transcription regulation</keyword>
<evidence type="ECO:0000313" key="8">
    <source>
        <dbReference type="Proteomes" id="UP000317176"/>
    </source>
</evidence>
<keyword evidence="2 4" id="KW-0238">DNA-binding</keyword>
<dbReference type="InterPro" id="IPR036271">
    <property type="entry name" value="Tet_transcr_reg_TetR-rel_C_sf"/>
</dbReference>
<organism evidence="7 8">
    <name type="scientific">Bradyrhizobium daqingense</name>
    <dbReference type="NCBI Taxonomy" id="993502"/>
    <lineage>
        <taxon>Bacteria</taxon>
        <taxon>Pseudomonadati</taxon>
        <taxon>Pseudomonadota</taxon>
        <taxon>Alphaproteobacteria</taxon>
        <taxon>Hyphomicrobiales</taxon>
        <taxon>Nitrobacteraceae</taxon>
        <taxon>Bradyrhizobium</taxon>
    </lineage>
</organism>
<dbReference type="InterPro" id="IPR009057">
    <property type="entry name" value="Homeodomain-like_sf"/>
</dbReference>
<dbReference type="Pfam" id="PF00440">
    <property type="entry name" value="TetR_N"/>
    <property type="match status" value="1"/>
</dbReference>
<dbReference type="GO" id="GO:0000976">
    <property type="term" value="F:transcription cis-regulatory region binding"/>
    <property type="evidence" value="ECO:0007669"/>
    <property type="project" value="TreeGrafter"/>
</dbReference>
<dbReference type="EMBL" id="VLKL01000003">
    <property type="protein sequence ID" value="TWI08604.1"/>
    <property type="molecule type" value="Genomic_DNA"/>
</dbReference>
<evidence type="ECO:0000259" key="6">
    <source>
        <dbReference type="PROSITE" id="PS50977"/>
    </source>
</evidence>
<dbReference type="Proteomes" id="UP000317176">
    <property type="component" value="Unassembled WGS sequence"/>
</dbReference>
<dbReference type="RefSeq" id="WP_231088423.1">
    <property type="nucleotide sequence ID" value="NZ_CP088014.1"/>
</dbReference>
<dbReference type="PANTHER" id="PTHR30055:SF234">
    <property type="entry name" value="HTH-TYPE TRANSCRIPTIONAL REGULATOR BETI"/>
    <property type="match status" value="1"/>
</dbReference>
<evidence type="ECO:0000256" key="1">
    <source>
        <dbReference type="ARBA" id="ARBA00023015"/>
    </source>
</evidence>
<feature type="domain" description="HTH tetR-type" evidence="6">
    <location>
        <begin position="23"/>
        <end position="83"/>
    </location>
</feature>
<sequence length="220" mass="23804">MAKAKRKSTVPSRPRGRRSKDMPAGREALLVAATHAFACHGFDGADLRSVAAAANVSANLVRVHFGNKAALWEACLDRVVAIGLPAMAGVQEIACDSERPLSERLCGVISEIAAFYAAHPDVRDFVVRHAAEVPERAVLVSDRLLRPAYATVRELFSAGIEAGIVRSRHPALFFALLNAALNQPPAFPMLLNRIAPEIDPETSRDLLVETTIATFLHLPR</sequence>
<dbReference type="InterPro" id="IPR001647">
    <property type="entry name" value="HTH_TetR"/>
</dbReference>
<reference evidence="7 8" key="1">
    <citation type="journal article" date="2015" name="Stand. Genomic Sci.">
        <title>Genomic Encyclopedia of Bacterial and Archaeal Type Strains, Phase III: the genomes of soil and plant-associated and newly described type strains.</title>
        <authorList>
            <person name="Whitman W.B."/>
            <person name="Woyke T."/>
            <person name="Klenk H.P."/>
            <person name="Zhou Y."/>
            <person name="Lilburn T.G."/>
            <person name="Beck B.J."/>
            <person name="De Vos P."/>
            <person name="Vandamme P."/>
            <person name="Eisen J.A."/>
            <person name="Garrity G."/>
            <person name="Hugenholtz P."/>
            <person name="Kyrpides N.C."/>
        </authorList>
    </citation>
    <scope>NUCLEOTIDE SEQUENCE [LARGE SCALE GENOMIC DNA]</scope>
    <source>
        <strain evidence="7 8">CGMCC 1.10947</strain>
    </source>
</reference>
<accession>A0A562LLW3</accession>
<evidence type="ECO:0000256" key="3">
    <source>
        <dbReference type="ARBA" id="ARBA00023163"/>
    </source>
</evidence>
<dbReference type="SUPFAM" id="SSF48498">
    <property type="entry name" value="Tetracyclin repressor-like, C-terminal domain"/>
    <property type="match status" value="1"/>
</dbReference>
<name>A0A562LLW3_9BRAD</name>
<evidence type="ECO:0000256" key="5">
    <source>
        <dbReference type="SAM" id="MobiDB-lite"/>
    </source>
</evidence>
<dbReference type="Gene3D" id="1.10.357.10">
    <property type="entry name" value="Tetracycline Repressor, domain 2"/>
    <property type="match status" value="1"/>
</dbReference>
<feature type="DNA-binding region" description="H-T-H motif" evidence="4">
    <location>
        <begin position="46"/>
        <end position="65"/>
    </location>
</feature>
<dbReference type="PROSITE" id="PS50977">
    <property type="entry name" value="HTH_TETR_2"/>
    <property type="match status" value="1"/>
</dbReference>
<feature type="region of interest" description="Disordered" evidence="5">
    <location>
        <begin position="1"/>
        <end position="24"/>
    </location>
</feature>
<evidence type="ECO:0000313" key="7">
    <source>
        <dbReference type="EMBL" id="TWI08604.1"/>
    </source>
</evidence>
<dbReference type="GO" id="GO:0003700">
    <property type="term" value="F:DNA-binding transcription factor activity"/>
    <property type="evidence" value="ECO:0007669"/>
    <property type="project" value="TreeGrafter"/>
</dbReference>
<dbReference type="SUPFAM" id="SSF46689">
    <property type="entry name" value="Homeodomain-like"/>
    <property type="match status" value="1"/>
</dbReference>
<keyword evidence="8" id="KW-1185">Reference proteome</keyword>
<keyword evidence="3" id="KW-0804">Transcription</keyword>
<dbReference type="InterPro" id="IPR050109">
    <property type="entry name" value="HTH-type_TetR-like_transc_reg"/>
</dbReference>
<feature type="compositionally biased region" description="Basic residues" evidence="5">
    <location>
        <begin position="1"/>
        <end position="18"/>
    </location>
</feature>
<evidence type="ECO:0000256" key="2">
    <source>
        <dbReference type="ARBA" id="ARBA00023125"/>
    </source>
</evidence>
<comment type="caution">
    <text evidence="7">The sequence shown here is derived from an EMBL/GenBank/DDBJ whole genome shotgun (WGS) entry which is preliminary data.</text>
</comment>
<proteinExistence type="predicted"/>
<dbReference type="PANTHER" id="PTHR30055">
    <property type="entry name" value="HTH-TYPE TRANSCRIPTIONAL REGULATOR RUTR"/>
    <property type="match status" value="1"/>
</dbReference>